<sequence length="276" mass="30106">ASGSKYYRRPGMQDENLWQAELYPDDFPKAMVENYRLEYFHNTIGLPRGSWRAPAHNVNAFVVQSFLDEIAHDTGQDPLALRLEMLGRIEQQPYSSHGADVVTPGRLARLLKFVSKRIDYDKDRPKGHGVGIAAHFTFGGYAAHAIEVSVSSAGELTIERIVAAIDCGFAVNPNAVEAQLQGGTCDGLSTALGLEITVKEGRVVQQNFDDYPLMKIAQVPALFEAHVMNYDETPTGVGEIGLPPAAPALTNAIFNATGIRIRKLPIADQLTKEMAG</sequence>
<feature type="non-terminal residue" evidence="2">
    <location>
        <position position="1"/>
    </location>
</feature>
<dbReference type="GO" id="GO:0016491">
    <property type="term" value="F:oxidoreductase activity"/>
    <property type="evidence" value="ECO:0007669"/>
    <property type="project" value="InterPro"/>
</dbReference>
<comment type="caution">
    <text evidence="2">The sequence shown here is derived from an EMBL/GenBank/DDBJ whole genome shotgun (WGS) entry which is preliminary data.</text>
</comment>
<dbReference type="Pfam" id="PF20256">
    <property type="entry name" value="MoCoBD_2"/>
    <property type="match status" value="1"/>
</dbReference>
<evidence type="ECO:0000313" key="2">
    <source>
        <dbReference type="EMBL" id="GAG80994.1"/>
    </source>
</evidence>
<dbReference type="Gene3D" id="3.30.365.10">
    <property type="entry name" value="Aldehyde oxidase/xanthine dehydrogenase, molybdopterin binding domain"/>
    <property type="match status" value="1"/>
</dbReference>
<organism evidence="2">
    <name type="scientific">marine sediment metagenome</name>
    <dbReference type="NCBI Taxonomy" id="412755"/>
    <lineage>
        <taxon>unclassified sequences</taxon>
        <taxon>metagenomes</taxon>
        <taxon>ecological metagenomes</taxon>
    </lineage>
</organism>
<proteinExistence type="predicted"/>
<dbReference type="AlphaFoldDB" id="X1AGF0"/>
<gene>
    <name evidence="2" type="ORF">S01H4_23845</name>
</gene>
<dbReference type="InterPro" id="IPR046867">
    <property type="entry name" value="AldOxase/xan_DH_MoCoBD2"/>
</dbReference>
<feature type="domain" description="Aldehyde oxidase/xanthine dehydrogenase second molybdopterin binding" evidence="1">
    <location>
        <begin position="136"/>
        <end position="220"/>
    </location>
</feature>
<dbReference type="PANTHER" id="PTHR47495:SF2">
    <property type="entry name" value="ALDEHYDE DEHYDROGENASE"/>
    <property type="match status" value="1"/>
</dbReference>
<dbReference type="InterPro" id="IPR052516">
    <property type="entry name" value="N-heterocyclic_Hydroxylase"/>
</dbReference>
<accession>X1AGF0</accession>
<dbReference type="EMBL" id="BART01011120">
    <property type="protein sequence ID" value="GAG80994.1"/>
    <property type="molecule type" value="Genomic_DNA"/>
</dbReference>
<name>X1AGF0_9ZZZZ</name>
<evidence type="ECO:0000259" key="1">
    <source>
        <dbReference type="Pfam" id="PF20256"/>
    </source>
</evidence>
<protein>
    <recommendedName>
        <fullName evidence="1">Aldehyde oxidase/xanthine dehydrogenase second molybdopterin binding domain-containing protein</fullName>
    </recommendedName>
</protein>
<reference evidence="2" key="1">
    <citation type="journal article" date="2014" name="Front. Microbiol.">
        <title>High frequency of phylogenetically diverse reductive dehalogenase-homologous genes in deep subseafloor sedimentary metagenomes.</title>
        <authorList>
            <person name="Kawai M."/>
            <person name="Futagami T."/>
            <person name="Toyoda A."/>
            <person name="Takaki Y."/>
            <person name="Nishi S."/>
            <person name="Hori S."/>
            <person name="Arai W."/>
            <person name="Tsubouchi T."/>
            <person name="Morono Y."/>
            <person name="Uchiyama I."/>
            <person name="Ito T."/>
            <person name="Fujiyama A."/>
            <person name="Inagaki F."/>
            <person name="Takami H."/>
        </authorList>
    </citation>
    <scope>NUCLEOTIDE SEQUENCE</scope>
    <source>
        <strain evidence="2">Expedition CK06-06</strain>
    </source>
</reference>
<dbReference type="InterPro" id="IPR037165">
    <property type="entry name" value="AldOxase/xan_DH_Mopterin-bd_sf"/>
</dbReference>
<dbReference type="PANTHER" id="PTHR47495">
    <property type="entry name" value="ALDEHYDE DEHYDROGENASE"/>
    <property type="match status" value="1"/>
</dbReference>
<dbReference type="SUPFAM" id="SSF56003">
    <property type="entry name" value="Molybdenum cofactor-binding domain"/>
    <property type="match status" value="1"/>
</dbReference>